<dbReference type="AlphaFoldDB" id="A0A8T8SJ89"/>
<reference evidence="2" key="2">
    <citation type="journal article" date="2019" name="IMA Fungus">
        <title>Genome sequencing and comparison of five Tilletia species to identify candidate genes for the detection of regulated species infecting wheat.</title>
        <authorList>
            <person name="Nguyen H.D.T."/>
            <person name="Sultana T."/>
            <person name="Kesanakurti P."/>
            <person name="Hambleton S."/>
        </authorList>
    </citation>
    <scope>NUCLEOTIDE SEQUENCE</scope>
    <source>
        <strain evidence="2">DAOMC 238032</strain>
    </source>
</reference>
<dbReference type="InterPro" id="IPR036259">
    <property type="entry name" value="MFS_trans_sf"/>
</dbReference>
<evidence type="ECO:0000313" key="2">
    <source>
        <dbReference type="EMBL" id="KAE8241073.1"/>
    </source>
</evidence>
<comment type="caution">
    <text evidence="2">The sequence shown here is derived from an EMBL/GenBank/DDBJ whole genome shotgun (WGS) entry which is preliminary data.</text>
</comment>
<evidence type="ECO:0000313" key="3">
    <source>
        <dbReference type="Proteomes" id="UP000077671"/>
    </source>
</evidence>
<dbReference type="SUPFAM" id="SSF103473">
    <property type="entry name" value="MFS general substrate transporter"/>
    <property type="match status" value="1"/>
</dbReference>
<dbReference type="Gene3D" id="1.20.1250.20">
    <property type="entry name" value="MFS general substrate transporter like domains"/>
    <property type="match status" value="1"/>
</dbReference>
<accession>A0A8T8SJ89</accession>
<organism evidence="2 3">
    <name type="scientific">Tilletia caries</name>
    <name type="common">wheat bunt fungus</name>
    <dbReference type="NCBI Taxonomy" id="13290"/>
    <lineage>
        <taxon>Eukaryota</taxon>
        <taxon>Fungi</taxon>
        <taxon>Dikarya</taxon>
        <taxon>Basidiomycota</taxon>
        <taxon>Ustilaginomycotina</taxon>
        <taxon>Exobasidiomycetes</taxon>
        <taxon>Tilletiales</taxon>
        <taxon>Tilletiaceae</taxon>
        <taxon>Tilletia</taxon>
    </lineage>
</organism>
<name>A0A8T8SJ89_9BASI</name>
<sequence length="79" mass="8937">MDTLTRSVDHSLAFAGTVLGMLTFGVLFDKIGRKFGMIFASCWLAMFSVCRPVLMETKEVWMGLQLKLKVDPVSQRSEY</sequence>
<feature type="transmembrane region" description="Helical" evidence="1">
    <location>
        <begin position="12"/>
        <end position="28"/>
    </location>
</feature>
<reference evidence="2" key="1">
    <citation type="submission" date="2016-04" db="EMBL/GenBank/DDBJ databases">
        <authorList>
            <person name="Nguyen H.D."/>
            <person name="Kesanakurti P."/>
            <person name="Cullis J."/>
            <person name="Levesque C.A."/>
            <person name="Hambleton S."/>
        </authorList>
    </citation>
    <scope>NUCLEOTIDE SEQUENCE</scope>
    <source>
        <strain evidence="2">DAOMC 238032</strain>
    </source>
</reference>
<evidence type="ECO:0008006" key="4">
    <source>
        <dbReference type="Google" id="ProtNLM"/>
    </source>
</evidence>
<keyword evidence="1" id="KW-0812">Transmembrane</keyword>
<gene>
    <name evidence="2" type="ORF">A4X03_0g8220</name>
</gene>
<dbReference type="EMBL" id="LWDD02002350">
    <property type="protein sequence ID" value="KAE8241073.1"/>
    <property type="molecule type" value="Genomic_DNA"/>
</dbReference>
<proteinExistence type="predicted"/>
<feature type="transmembrane region" description="Helical" evidence="1">
    <location>
        <begin position="35"/>
        <end position="54"/>
    </location>
</feature>
<protein>
    <recommendedName>
        <fullName evidence="4">Major facilitator superfamily (MFS) profile domain-containing protein</fullName>
    </recommendedName>
</protein>
<keyword evidence="1" id="KW-0472">Membrane</keyword>
<evidence type="ECO:0000256" key="1">
    <source>
        <dbReference type="SAM" id="Phobius"/>
    </source>
</evidence>
<dbReference type="Proteomes" id="UP000077671">
    <property type="component" value="Unassembled WGS sequence"/>
</dbReference>
<keyword evidence="1" id="KW-1133">Transmembrane helix</keyword>